<dbReference type="AlphaFoldDB" id="A0A7S3PHX0"/>
<dbReference type="Gene3D" id="3.10.20.90">
    <property type="entry name" value="Phosphatidylinositol 3-kinase Catalytic Subunit, Chain A, domain 1"/>
    <property type="match status" value="1"/>
</dbReference>
<evidence type="ECO:0000313" key="1">
    <source>
        <dbReference type="EMBL" id="CAE0438216.1"/>
    </source>
</evidence>
<evidence type="ECO:0008006" key="2">
    <source>
        <dbReference type="Google" id="ProtNLM"/>
    </source>
</evidence>
<dbReference type="EMBL" id="HBIN01011295">
    <property type="protein sequence ID" value="CAE0438216.1"/>
    <property type="molecule type" value="Transcribed_RNA"/>
</dbReference>
<protein>
    <recommendedName>
        <fullName evidence="2">Ubiquitin-like domain-containing protein</fullName>
    </recommendedName>
</protein>
<proteinExistence type="predicted"/>
<reference evidence="1" key="1">
    <citation type="submission" date="2021-01" db="EMBL/GenBank/DDBJ databases">
        <authorList>
            <person name="Corre E."/>
            <person name="Pelletier E."/>
            <person name="Niang G."/>
            <person name="Scheremetjew M."/>
            <person name="Finn R."/>
            <person name="Kale V."/>
            <person name="Holt S."/>
            <person name="Cochrane G."/>
            <person name="Meng A."/>
            <person name="Brown T."/>
            <person name="Cohen L."/>
        </authorList>
    </citation>
    <scope>NUCLEOTIDE SEQUENCE</scope>
    <source>
        <strain evidence="1">GSBS06</strain>
    </source>
</reference>
<accession>A0A7S3PHX0</accession>
<organism evidence="1">
    <name type="scientific">Aplanochytrium stocchinoi</name>
    <dbReference type="NCBI Taxonomy" id="215587"/>
    <lineage>
        <taxon>Eukaryota</taxon>
        <taxon>Sar</taxon>
        <taxon>Stramenopiles</taxon>
        <taxon>Bigyra</taxon>
        <taxon>Labyrinthulomycetes</taxon>
        <taxon>Thraustochytrida</taxon>
        <taxon>Thraustochytriidae</taxon>
        <taxon>Aplanochytrium</taxon>
    </lineage>
</organism>
<gene>
    <name evidence="1" type="ORF">ASTO00021_LOCUS8461</name>
</gene>
<name>A0A7S3PHX0_9STRA</name>
<sequence>MSNRNRNRKHLNVHNHMRSHSVTLPVLTKKRLNSNRGSPRALHQNAQQANLNRVWKLDSLRENLNSSPVAMMMEHDHGDDKSSVSMQIRVEESDARSKKRARQVAFCFIRTQAGKIIRLEADTCFCIRANAFQFSPGIHMANVKERLEEETGIPACEMKVLYDKRVFGLDEDVVIASGSFLHIISQVGSSSQREQHCFRPR</sequence>